<dbReference type="Pfam" id="PF01613">
    <property type="entry name" value="Flavin_Reduct"/>
    <property type="match status" value="1"/>
</dbReference>
<accession>A0A6J6NIC1</accession>
<dbReference type="AlphaFoldDB" id="A0A6J6NIC1"/>
<dbReference type="InterPro" id="IPR012349">
    <property type="entry name" value="Split_barrel_FMN-bd"/>
</dbReference>
<dbReference type="EMBL" id="CAEZXL010000074">
    <property type="protein sequence ID" value="CAB4685982.1"/>
    <property type="molecule type" value="Genomic_DNA"/>
</dbReference>
<protein>
    <submittedName>
        <fullName evidence="3">Unannotated protein</fullName>
    </submittedName>
</protein>
<proteinExistence type="predicted"/>
<dbReference type="PANTHER" id="PTHR30466:SF1">
    <property type="entry name" value="FMN REDUCTASE (NADH) RUTF"/>
    <property type="match status" value="1"/>
</dbReference>
<dbReference type="GO" id="GO:0042602">
    <property type="term" value="F:riboflavin reductase (NADPH) activity"/>
    <property type="evidence" value="ECO:0007669"/>
    <property type="project" value="TreeGrafter"/>
</dbReference>
<dbReference type="SUPFAM" id="SSF50475">
    <property type="entry name" value="FMN-binding split barrel"/>
    <property type="match status" value="1"/>
</dbReference>
<dbReference type="SMART" id="SM00903">
    <property type="entry name" value="Flavin_Reduct"/>
    <property type="match status" value="1"/>
</dbReference>
<dbReference type="GO" id="GO:0006208">
    <property type="term" value="P:pyrimidine nucleobase catabolic process"/>
    <property type="evidence" value="ECO:0007669"/>
    <property type="project" value="TreeGrafter"/>
</dbReference>
<sequence>MQEIIDPTESLKQAFRRHASGVCVITLNDAAGSPVGFTATSVTSLGSEPALATFNVARGASSWPALSSAEFVAIQMLNEGSLELAKKMSQDHTKRFLDDDWFVEPTTKLPIFNQVNAVLICKVRERHEVEANAVIVVEIVSGLLAEELPSLLYHHRGYVVPGERQS</sequence>
<dbReference type="Gene3D" id="2.30.110.10">
    <property type="entry name" value="Electron Transport, Fmn-binding Protein, Chain A"/>
    <property type="match status" value="1"/>
</dbReference>
<dbReference type="InterPro" id="IPR050268">
    <property type="entry name" value="NADH-dep_flavin_reductase"/>
</dbReference>
<evidence type="ECO:0000259" key="2">
    <source>
        <dbReference type="SMART" id="SM00903"/>
    </source>
</evidence>
<name>A0A6J6NIC1_9ZZZZ</name>
<evidence type="ECO:0000256" key="1">
    <source>
        <dbReference type="ARBA" id="ARBA00023002"/>
    </source>
</evidence>
<dbReference type="PANTHER" id="PTHR30466">
    <property type="entry name" value="FLAVIN REDUCTASE"/>
    <property type="match status" value="1"/>
</dbReference>
<keyword evidence="1" id="KW-0560">Oxidoreductase</keyword>
<feature type="domain" description="Flavin reductase like" evidence="2">
    <location>
        <begin position="15"/>
        <end position="160"/>
    </location>
</feature>
<dbReference type="GO" id="GO:0010181">
    <property type="term" value="F:FMN binding"/>
    <property type="evidence" value="ECO:0007669"/>
    <property type="project" value="InterPro"/>
</dbReference>
<evidence type="ECO:0000313" key="3">
    <source>
        <dbReference type="EMBL" id="CAB4685982.1"/>
    </source>
</evidence>
<dbReference type="InterPro" id="IPR002563">
    <property type="entry name" value="Flavin_Rdtase-like_dom"/>
</dbReference>
<organism evidence="3">
    <name type="scientific">freshwater metagenome</name>
    <dbReference type="NCBI Taxonomy" id="449393"/>
    <lineage>
        <taxon>unclassified sequences</taxon>
        <taxon>metagenomes</taxon>
        <taxon>ecological metagenomes</taxon>
    </lineage>
</organism>
<gene>
    <name evidence="3" type="ORF">UFOPK2373_00535</name>
</gene>
<reference evidence="3" key="1">
    <citation type="submission" date="2020-05" db="EMBL/GenBank/DDBJ databases">
        <authorList>
            <person name="Chiriac C."/>
            <person name="Salcher M."/>
            <person name="Ghai R."/>
            <person name="Kavagutti S V."/>
        </authorList>
    </citation>
    <scope>NUCLEOTIDE SEQUENCE</scope>
</reference>